<evidence type="ECO:0000256" key="3">
    <source>
        <dbReference type="ARBA" id="ARBA00022543"/>
    </source>
</evidence>
<dbReference type="EMBL" id="MN739965">
    <property type="protein sequence ID" value="QHT80165.1"/>
    <property type="molecule type" value="Genomic_DNA"/>
</dbReference>
<feature type="transmembrane region" description="Helical" evidence="11">
    <location>
        <begin position="190"/>
        <end position="207"/>
    </location>
</feature>
<evidence type="ECO:0000256" key="11">
    <source>
        <dbReference type="SAM" id="Phobius"/>
    </source>
</evidence>
<feature type="transmembrane region" description="Helical" evidence="11">
    <location>
        <begin position="245"/>
        <end position="266"/>
    </location>
</feature>
<comment type="subcellular location">
    <subcellularLocation>
        <location evidence="1">Membrane</location>
        <topology evidence="1">Multi-pass membrane protein</topology>
    </subcellularLocation>
</comment>
<keyword evidence="4" id="KW-0716">Sensory transduction</keyword>
<dbReference type="GO" id="GO:0009881">
    <property type="term" value="F:photoreceptor activity"/>
    <property type="evidence" value="ECO:0007669"/>
    <property type="project" value="UniProtKB-KW"/>
</dbReference>
<keyword evidence="6" id="KW-0681">Retinal protein</keyword>
<reference evidence="12" key="1">
    <citation type="journal article" date="2020" name="Nature">
        <title>Giant virus diversity and host interactions through global metagenomics.</title>
        <authorList>
            <person name="Schulz F."/>
            <person name="Roux S."/>
            <person name="Paez-Espino D."/>
            <person name="Jungbluth S."/>
            <person name="Walsh D.A."/>
            <person name="Denef V.J."/>
            <person name="McMahon K.D."/>
            <person name="Konstantinidis K.T."/>
            <person name="Eloe-Fadrosh E.A."/>
            <person name="Kyrpides N.C."/>
            <person name="Woyke T."/>
        </authorList>
    </citation>
    <scope>NUCLEOTIDE SEQUENCE</scope>
    <source>
        <strain evidence="12">GVMAG-M-3300023184-105</strain>
    </source>
</reference>
<feature type="transmembrane region" description="Helical" evidence="11">
    <location>
        <begin position="55"/>
        <end position="77"/>
    </location>
</feature>
<keyword evidence="9 11" id="KW-0472">Membrane</keyword>
<dbReference type="SUPFAM" id="SSF81321">
    <property type="entry name" value="Family A G protein-coupled receptor-like"/>
    <property type="match status" value="1"/>
</dbReference>
<dbReference type="PROSITE" id="PS00950">
    <property type="entry name" value="BACTERIAL_OPSIN_1"/>
    <property type="match status" value="1"/>
</dbReference>
<evidence type="ECO:0000313" key="12">
    <source>
        <dbReference type="EMBL" id="QHT80165.1"/>
    </source>
</evidence>
<dbReference type="GO" id="GO:0005216">
    <property type="term" value="F:monoatomic ion channel activity"/>
    <property type="evidence" value="ECO:0007669"/>
    <property type="project" value="InterPro"/>
</dbReference>
<feature type="transmembrane region" description="Helical" evidence="11">
    <location>
        <begin position="158"/>
        <end position="178"/>
    </location>
</feature>
<dbReference type="InterPro" id="IPR018229">
    <property type="entry name" value="Rhodopsin_retinal_BS"/>
</dbReference>
<comment type="similarity">
    <text evidence="2">Belongs to the archaeal/bacterial/fungal opsin family.</text>
</comment>
<evidence type="ECO:0000256" key="10">
    <source>
        <dbReference type="ARBA" id="ARBA00023170"/>
    </source>
</evidence>
<organism evidence="12">
    <name type="scientific">viral metagenome</name>
    <dbReference type="NCBI Taxonomy" id="1070528"/>
    <lineage>
        <taxon>unclassified sequences</taxon>
        <taxon>metagenomes</taxon>
        <taxon>organismal metagenomes</taxon>
    </lineage>
</organism>
<protein>
    <recommendedName>
        <fullName evidence="13">Bacteriorhodopsin-like protein</fullName>
    </recommendedName>
</protein>
<dbReference type="PRINTS" id="PR00251">
    <property type="entry name" value="BACTRLOPSIN"/>
</dbReference>
<keyword evidence="7 11" id="KW-1133">Transmembrane helix</keyword>
<evidence type="ECO:0008006" key="13">
    <source>
        <dbReference type="Google" id="ProtNLM"/>
    </source>
</evidence>
<proteinExistence type="inferred from homology"/>
<evidence type="ECO:0000256" key="9">
    <source>
        <dbReference type="ARBA" id="ARBA00023136"/>
    </source>
</evidence>
<sequence>MMSSDSLFKNNYPSTEYSDGQISQVSASVINGGNTTGKSIVIDDPKKKKENPVRYYVKFSFVITYILLLTTATITFIEAMRTQNPFVRHVLNLETCISVVAGYFYSVFVSQIENFSNKGVEIDWADISKTRYIDWSITTPMMLLALCLVLAQNAKKSVTLGVIGSIVLLNYAMLYIGYAGENNMMNKGQSQIFGFIPFIIMFSIIFLQYVKSSGSTANYVLYSVYLLVWSMYGIVFMLGEEYKNITMNILDFTAKCFIGLALWAYYTKIIKV</sequence>
<dbReference type="AlphaFoldDB" id="A0A6C0HJ33"/>
<keyword evidence="8" id="KW-0157">Chromophore</keyword>
<dbReference type="GO" id="GO:0016020">
    <property type="term" value="C:membrane"/>
    <property type="evidence" value="ECO:0007669"/>
    <property type="project" value="UniProtKB-SubCell"/>
</dbReference>
<feature type="transmembrane region" description="Helical" evidence="11">
    <location>
        <begin position="132"/>
        <end position="151"/>
    </location>
</feature>
<evidence type="ECO:0000256" key="4">
    <source>
        <dbReference type="ARBA" id="ARBA00022606"/>
    </source>
</evidence>
<evidence type="ECO:0000256" key="8">
    <source>
        <dbReference type="ARBA" id="ARBA00022991"/>
    </source>
</evidence>
<dbReference type="GO" id="GO:0007602">
    <property type="term" value="P:phototransduction"/>
    <property type="evidence" value="ECO:0007669"/>
    <property type="project" value="UniProtKB-KW"/>
</dbReference>
<evidence type="ECO:0000256" key="5">
    <source>
        <dbReference type="ARBA" id="ARBA00022692"/>
    </source>
</evidence>
<keyword evidence="10" id="KW-0675">Receptor</keyword>
<name>A0A6C0HJ33_9ZZZZ</name>
<dbReference type="Gene3D" id="1.20.1070.10">
    <property type="entry name" value="Rhodopsin 7-helix transmembrane proteins"/>
    <property type="match status" value="1"/>
</dbReference>
<feature type="transmembrane region" description="Helical" evidence="11">
    <location>
        <begin position="89"/>
        <end position="112"/>
    </location>
</feature>
<evidence type="ECO:0000256" key="6">
    <source>
        <dbReference type="ARBA" id="ARBA00022925"/>
    </source>
</evidence>
<accession>A0A6C0HJ33</accession>
<evidence type="ECO:0000256" key="1">
    <source>
        <dbReference type="ARBA" id="ARBA00004141"/>
    </source>
</evidence>
<dbReference type="SMART" id="SM01021">
    <property type="entry name" value="Bac_rhodopsin"/>
    <property type="match status" value="1"/>
</dbReference>
<dbReference type="InterPro" id="IPR001425">
    <property type="entry name" value="Arc/bac/fun_rhodopsins"/>
</dbReference>
<evidence type="ECO:0000256" key="2">
    <source>
        <dbReference type="ARBA" id="ARBA00008130"/>
    </source>
</evidence>
<keyword evidence="3" id="KW-0600">Photoreceptor protein</keyword>
<keyword evidence="5 11" id="KW-0812">Transmembrane</keyword>
<dbReference type="Pfam" id="PF01036">
    <property type="entry name" value="Bac_rhodopsin"/>
    <property type="match status" value="1"/>
</dbReference>
<feature type="transmembrane region" description="Helical" evidence="11">
    <location>
        <begin position="219"/>
        <end position="239"/>
    </location>
</feature>
<evidence type="ECO:0000256" key="7">
    <source>
        <dbReference type="ARBA" id="ARBA00022989"/>
    </source>
</evidence>